<proteinExistence type="inferred from homology"/>
<evidence type="ECO:0000256" key="6">
    <source>
        <dbReference type="ARBA" id="ARBA00022898"/>
    </source>
</evidence>
<dbReference type="FunFam" id="2.40.37.10:FF:000010">
    <property type="entry name" value="Ornithine decarboxylase"/>
    <property type="match status" value="1"/>
</dbReference>
<dbReference type="InterPro" id="IPR002433">
    <property type="entry name" value="Orn_de-COase"/>
</dbReference>
<reference evidence="17 18" key="1">
    <citation type="journal article" date="2011" name="Proc. Natl. Acad. Sci. U.S.A.">
        <title>Evolutionary erosion of yeast sex chromosomes by mating-type switching accidents.</title>
        <authorList>
            <person name="Gordon J.L."/>
            <person name="Armisen D."/>
            <person name="Proux-Wera E."/>
            <person name="Oheigeartaigh S.S."/>
            <person name="Byrne K.P."/>
            <person name="Wolfe K.H."/>
        </authorList>
    </citation>
    <scope>NUCLEOTIDE SEQUENCE [LARGE SCALE GENOMIC DNA]</scope>
    <source>
        <strain evidence="18">ATCC 22294 / BCRC 22015 / CBS 2517 / CECT 1963 / NBRC 1671 / NRRL Y-8276</strain>
    </source>
</reference>
<dbReference type="STRING" id="1071382.H2AYB9"/>
<comment type="similarity">
    <text evidence="3">Belongs to the Orn/Lys/Arg decarboxylase class-II family.</text>
</comment>
<dbReference type="PANTHER" id="PTHR11482">
    <property type="entry name" value="ARGININE/DIAMINOPIMELATE/ORNITHINE DECARBOXYLASE"/>
    <property type="match status" value="1"/>
</dbReference>
<gene>
    <name evidence="17" type="primary">KAFR0G03370</name>
    <name evidence="17" type="ORF">KAFR_0G03370</name>
</gene>
<dbReference type="OrthoDB" id="5034579at2759"/>
<keyword evidence="8" id="KW-0456">Lyase</keyword>
<keyword evidence="7" id="KW-0620">Polyamine biosynthesis</keyword>
<evidence type="ECO:0000256" key="7">
    <source>
        <dbReference type="ARBA" id="ARBA00023115"/>
    </source>
</evidence>
<dbReference type="InterPro" id="IPR000183">
    <property type="entry name" value="Orn/DAP/Arg_de-COase"/>
</dbReference>
<keyword evidence="4" id="KW-0963">Cytoplasm</keyword>
<evidence type="ECO:0000256" key="4">
    <source>
        <dbReference type="ARBA" id="ARBA00022490"/>
    </source>
</evidence>
<dbReference type="GeneID" id="13887348"/>
<comment type="cofactor">
    <cofactor evidence="1 15">
        <name>pyridoxal 5'-phosphate</name>
        <dbReference type="ChEBI" id="CHEBI:597326"/>
    </cofactor>
</comment>
<evidence type="ECO:0000256" key="12">
    <source>
        <dbReference type="ARBA" id="ARBA00039485"/>
    </source>
</evidence>
<evidence type="ECO:0000256" key="15">
    <source>
        <dbReference type="PIRSR" id="PIRSR600183-50"/>
    </source>
</evidence>
<dbReference type="PANTHER" id="PTHR11482:SF6">
    <property type="entry name" value="ORNITHINE DECARBOXYLASE 1-RELATED"/>
    <property type="match status" value="1"/>
</dbReference>
<dbReference type="EMBL" id="HE650827">
    <property type="protein sequence ID" value="CCF59369.1"/>
    <property type="molecule type" value="Genomic_DNA"/>
</dbReference>
<dbReference type="Gene3D" id="2.40.37.10">
    <property type="entry name" value="Lyase, Ornithine Decarboxylase, Chain A, domain 1"/>
    <property type="match status" value="1"/>
</dbReference>
<dbReference type="PROSITE" id="PS00878">
    <property type="entry name" value="ODR_DC_2_1"/>
    <property type="match status" value="1"/>
</dbReference>
<evidence type="ECO:0000259" key="16">
    <source>
        <dbReference type="Pfam" id="PF02784"/>
    </source>
</evidence>
<accession>H2AYB9</accession>
<dbReference type="GO" id="GO:0033387">
    <property type="term" value="P:putrescine biosynthetic process from arginine, via ornithine"/>
    <property type="evidence" value="ECO:0007669"/>
    <property type="project" value="TreeGrafter"/>
</dbReference>
<dbReference type="FunFam" id="3.20.20.10:FF:000005">
    <property type="entry name" value="Ornithine decarboxylase"/>
    <property type="match status" value="1"/>
</dbReference>
<dbReference type="GO" id="GO:0015940">
    <property type="term" value="P:pantothenate biosynthetic process"/>
    <property type="evidence" value="ECO:0007669"/>
    <property type="project" value="EnsemblFungi"/>
</dbReference>
<dbReference type="Gene3D" id="3.20.20.10">
    <property type="entry name" value="Alanine racemase"/>
    <property type="match status" value="1"/>
</dbReference>
<dbReference type="InterPro" id="IPR022644">
    <property type="entry name" value="De-COase2_N"/>
</dbReference>
<dbReference type="InterPro" id="IPR022653">
    <property type="entry name" value="De-COase2_pyr-phos_BS"/>
</dbReference>
<feature type="active site" description="Proton donor" evidence="15">
    <location>
        <position position="409"/>
    </location>
</feature>
<keyword evidence="6 15" id="KW-0663">Pyridoxal phosphate</keyword>
<keyword evidence="18" id="KW-1185">Reference proteome</keyword>
<evidence type="ECO:0000256" key="5">
    <source>
        <dbReference type="ARBA" id="ARBA00022793"/>
    </source>
</evidence>
<keyword evidence="5" id="KW-0210">Decarboxylase</keyword>
<comment type="function">
    <text evidence="11">Catalyzes the first and rate-limiting step of polyamine biosynthesis that converts ornithine into putrescine, which is the precursor for the polyamines, spermidine and spermine. Polyamines are essential for cell proliferation and are implicated in cellular processes, ranging from DNA replication to apoptosis.</text>
</comment>
<evidence type="ECO:0000256" key="8">
    <source>
        <dbReference type="ARBA" id="ARBA00023239"/>
    </source>
</evidence>
<dbReference type="eggNOG" id="KOG0622">
    <property type="taxonomic scope" value="Eukaryota"/>
</dbReference>
<feature type="modified residue" description="N6-(pyridoxal phosphate)lysine" evidence="15">
    <location>
        <position position="118"/>
    </location>
</feature>
<dbReference type="KEGG" id="kaf:KAFR_0G03370"/>
<evidence type="ECO:0000256" key="1">
    <source>
        <dbReference type="ARBA" id="ARBA00001933"/>
    </source>
</evidence>
<dbReference type="Proteomes" id="UP000005220">
    <property type="component" value="Chromosome 7"/>
</dbReference>
<evidence type="ECO:0000256" key="3">
    <source>
        <dbReference type="ARBA" id="ARBA00008872"/>
    </source>
</evidence>
<dbReference type="HOGENOM" id="CLU_026444_1_2_1"/>
<feature type="domain" description="Orn/DAP/Arg decarboxylase 2 N-terminal" evidence="16">
    <location>
        <begin position="96"/>
        <end position="329"/>
    </location>
</feature>
<dbReference type="PRINTS" id="PR01182">
    <property type="entry name" value="ORNDCRBXLASE"/>
</dbReference>
<evidence type="ECO:0000256" key="13">
    <source>
        <dbReference type="ARBA" id="ARBA00046672"/>
    </source>
</evidence>
<evidence type="ECO:0000256" key="9">
    <source>
        <dbReference type="ARBA" id="ARBA00034115"/>
    </source>
</evidence>
<organism evidence="17 18">
    <name type="scientific">Kazachstania africana (strain ATCC 22294 / BCRC 22015 / CBS 2517 / CECT 1963 / NBRC 1671 / NRRL Y-8276)</name>
    <name type="common">Yeast</name>
    <name type="synonym">Kluyveromyces africanus</name>
    <dbReference type="NCBI Taxonomy" id="1071382"/>
    <lineage>
        <taxon>Eukaryota</taxon>
        <taxon>Fungi</taxon>
        <taxon>Dikarya</taxon>
        <taxon>Ascomycota</taxon>
        <taxon>Saccharomycotina</taxon>
        <taxon>Saccharomycetes</taxon>
        <taxon>Saccharomycetales</taxon>
        <taxon>Saccharomycetaceae</taxon>
        <taxon>Kazachstania</taxon>
    </lineage>
</organism>
<comment type="subcellular location">
    <subcellularLocation>
        <location evidence="2">Cytoplasm</location>
    </subcellularLocation>
</comment>
<dbReference type="SUPFAM" id="SSF51419">
    <property type="entry name" value="PLP-binding barrel"/>
    <property type="match status" value="1"/>
</dbReference>
<dbReference type="AlphaFoldDB" id="H2AYB9"/>
<dbReference type="PRINTS" id="PR01179">
    <property type="entry name" value="ODADCRBXLASE"/>
</dbReference>
<evidence type="ECO:0000256" key="11">
    <source>
        <dbReference type="ARBA" id="ARBA00037173"/>
    </source>
</evidence>
<dbReference type="InterPro" id="IPR009006">
    <property type="entry name" value="Ala_racemase/Decarboxylase_C"/>
</dbReference>
<dbReference type="SUPFAM" id="SSF50621">
    <property type="entry name" value="Alanine racemase C-terminal domain-like"/>
    <property type="match status" value="1"/>
</dbReference>
<dbReference type="CDD" id="cd00622">
    <property type="entry name" value="PLPDE_III_ODC"/>
    <property type="match status" value="1"/>
</dbReference>
<dbReference type="InParanoid" id="H2AYB9"/>
<sequence>MSLLAVERNNPLGTSNNSTSTLVDAYNEISIRSEKNDEALSQYMLSLKNDPRISEVAIEPSHDAISKALEDHVTRVNDDTCEPGEENSFFICDMNELRNLYNNWKSELPRIQPFYAVKCNNDINILRRLASFGVNFDCASKVEIETILSMGVSPERIVYANPCKVSSYIRFAQSRGVNKMTFDNVEELCKIKKFHPDAEVILRITTDDSTAQCRLSTKYGADLESVRTLIAKCKELQLNLVGVSFHVGSGASDFSSLYKAVRDSRFVFDVAVNEFDFPRFKILDVGGGFQLESFRESSAVLNMALEEFFPEEAFKDLKVIAEPGRYFVATTFTLAAHVIAKRKINENESMIYINDGVYGNMNCILFDHQEPIPRTLYHDNQFHYFDFDSTSSVPTKSHPFKVSIWGPTCDGLDCIAKEYYMKHDLIVGDWFYFPGLGAYTSSAATPFNGFDQNVSTIYINESSI</sequence>
<comment type="catalytic activity">
    <reaction evidence="14">
        <text>L-ornithine + H(+) = putrescine + CO2</text>
        <dbReference type="Rhea" id="RHEA:22964"/>
        <dbReference type="ChEBI" id="CHEBI:15378"/>
        <dbReference type="ChEBI" id="CHEBI:16526"/>
        <dbReference type="ChEBI" id="CHEBI:46911"/>
        <dbReference type="ChEBI" id="CHEBI:326268"/>
        <dbReference type="EC" id="4.1.1.17"/>
    </reaction>
</comment>
<dbReference type="RefSeq" id="XP_003958504.1">
    <property type="nucleotide sequence ID" value="XM_003958455.1"/>
</dbReference>
<evidence type="ECO:0000256" key="2">
    <source>
        <dbReference type="ARBA" id="ARBA00004496"/>
    </source>
</evidence>
<dbReference type="InterPro" id="IPR029066">
    <property type="entry name" value="PLP-binding_barrel"/>
</dbReference>
<name>H2AYB9_KAZAF</name>
<comment type="subunit">
    <text evidence="13">Homodimer. Only the dimer is catalytically active, as the active sites are constructed of residues from both monomers.</text>
</comment>
<dbReference type="GO" id="GO:0004586">
    <property type="term" value="F:ornithine decarboxylase activity"/>
    <property type="evidence" value="ECO:0007669"/>
    <property type="project" value="UniProtKB-EC"/>
</dbReference>
<dbReference type="FunCoup" id="H2AYB9">
    <property type="interactions" value="1577"/>
</dbReference>
<evidence type="ECO:0000256" key="14">
    <source>
        <dbReference type="ARBA" id="ARBA00049127"/>
    </source>
</evidence>
<evidence type="ECO:0000313" key="18">
    <source>
        <dbReference type="Proteomes" id="UP000005220"/>
    </source>
</evidence>
<evidence type="ECO:0000313" key="17">
    <source>
        <dbReference type="EMBL" id="CCF59369.1"/>
    </source>
</evidence>
<protein>
    <recommendedName>
        <fullName evidence="12">Ornithine decarboxylase</fullName>
        <ecNumber evidence="10">4.1.1.17</ecNumber>
    </recommendedName>
</protein>
<dbReference type="GO" id="GO:0005737">
    <property type="term" value="C:cytoplasm"/>
    <property type="evidence" value="ECO:0007669"/>
    <property type="project" value="UniProtKB-SubCell"/>
</dbReference>
<dbReference type="Pfam" id="PF02784">
    <property type="entry name" value="Orn_Arg_deC_N"/>
    <property type="match status" value="1"/>
</dbReference>
<dbReference type="EC" id="4.1.1.17" evidence="10"/>
<comment type="pathway">
    <text evidence="9">Amine and polyamine biosynthesis; putrescine biosynthesis via L-ornithine pathway; putrescine from L-ornithine: step 1/1.</text>
</comment>
<evidence type="ECO:0000256" key="10">
    <source>
        <dbReference type="ARBA" id="ARBA00034138"/>
    </source>
</evidence>